<reference evidence="1 2" key="1">
    <citation type="journal article" date="2022" name="DNA Res.">
        <title>Chromosomal-level genome assembly of the orchid tree Bauhinia variegata (Leguminosae; Cercidoideae) supports the allotetraploid origin hypothesis of Bauhinia.</title>
        <authorList>
            <person name="Zhong Y."/>
            <person name="Chen Y."/>
            <person name="Zheng D."/>
            <person name="Pang J."/>
            <person name="Liu Y."/>
            <person name="Luo S."/>
            <person name="Meng S."/>
            <person name="Qian L."/>
            <person name="Wei D."/>
            <person name="Dai S."/>
            <person name="Zhou R."/>
        </authorList>
    </citation>
    <scope>NUCLEOTIDE SEQUENCE [LARGE SCALE GENOMIC DNA]</scope>
    <source>
        <strain evidence="1">BV-YZ2020</strain>
    </source>
</reference>
<keyword evidence="2" id="KW-1185">Reference proteome</keyword>
<name>A0ACB9KDN8_BAUVA</name>
<accession>A0ACB9KDN8</accession>
<proteinExistence type="predicted"/>
<evidence type="ECO:0000313" key="2">
    <source>
        <dbReference type="Proteomes" id="UP000828941"/>
    </source>
</evidence>
<gene>
    <name evidence="1" type="ORF">L6164_035344</name>
</gene>
<organism evidence="1 2">
    <name type="scientific">Bauhinia variegata</name>
    <name type="common">Purple orchid tree</name>
    <name type="synonym">Phanera variegata</name>
    <dbReference type="NCBI Taxonomy" id="167791"/>
    <lineage>
        <taxon>Eukaryota</taxon>
        <taxon>Viridiplantae</taxon>
        <taxon>Streptophyta</taxon>
        <taxon>Embryophyta</taxon>
        <taxon>Tracheophyta</taxon>
        <taxon>Spermatophyta</taxon>
        <taxon>Magnoliopsida</taxon>
        <taxon>eudicotyledons</taxon>
        <taxon>Gunneridae</taxon>
        <taxon>Pentapetalae</taxon>
        <taxon>rosids</taxon>
        <taxon>fabids</taxon>
        <taxon>Fabales</taxon>
        <taxon>Fabaceae</taxon>
        <taxon>Cercidoideae</taxon>
        <taxon>Cercideae</taxon>
        <taxon>Bauhiniinae</taxon>
        <taxon>Bauhinia</taxon>
    </lineage>
</organism>
<protein>
    <submittedName>
        <fullName evidence="1">Uncharacterized protein</fullName>
    </submittedName>
</protein>
<dbReference type="Proteomes" id="UP000828941">
    <property type="component" value="Chromosome 14"/>
</dbReference>
<evidence type="ECO:0000313" key="1">
    <source>
        <dbReference type="EMBL" id="KAI4295282.1"/>
    </source>
</evidence>
<dbReference type="EMBL" id="CM039439">
    <property type="protein sequence ID" value="KAI4295282.1"/>
    <property type="molecule type" value="Genomic_DNA"/>
</dbReference>
<comment type="caution">
    <text evidence="1">The sequence shown here is derived from an EMBL/GenBank/DDBJ whole genome shotgun (WGS) entry which is preliminary data.</text>
</comment>
<sequence>MPSVGMRRTTRVFGVVKGADVARVLRSGRRLWPESGEGKIKRGNDGDEWLKVVNTTGKGDQNGWPRAALKKKQEEDEAMVDTHNDDATETEPKRESASLGEENGRDRMFGIVFTRKRKRGDSKTSDFSAETVIKRGPEDKMFGLHFCRRQRRKMGDSEEGETTARGSITRARLSIVVNLSCGGSCWLSAFLFLVLNYVKRVGLRLKDLSAFVLSEPIHGAYSSRGILFLKGPPSTNVGICKFYAITRSVSLFSVDFSAVPLCFKYLHFGMLLRAMFRSFFLVNNLTDVDSDDDMIDLQLECNLESKQKISCYSSEKEPSNGGATAPSVLEANESALLIGSVRGSLLAGRNTQYKSMLNSRGIQRRRSSLRKRKARNPSLGGVRKTNVTFASDIKQHGMKITTPVSVASSKKNRNLVQSSPGSFKEASSAVVDSVEGLDSSLCHTNILIIESDKCYRVEGAVVTLEMSDSREWLLTVKKDGLTRCTLKAEKVMRPCSSNRFTHVIMFSLDNGWKLEFANRRDWSVFKDLYKECSDRNVPGPVAKFIPVPGVQEVSGYEDSNSVPFHRPTTYMSVNGDELSRVMTRRAPSYDMDSEDEGWLKKFNNEFREELSEDNFEFIIDALEKAYYCNPDDFSDEKCSSNLGLDLGSKEVVEAVYGYWMKKRKQKRLPLLRVFQGHQSKRAPLIPKPLLRKRRSFKRLPSQSGRGKQPSVLQAMAAQQDAWEEQNALHKIEEAKAVAIKSMEVAIFKRKRAQALMENADLATYKATMLTRIAEVAQAAESTDALAAYFLD</sequence>